<feature type="compositionally biased region" description="Low complexity" evidence="3">
    <location>
        <begin position="11"/>
        <end position="22"/>
    </location>
</feature>
<evidence type="ECO:0000256" key="3">
    <source>
        <dbReference type="SAM" id="MobiDB-lite"/>
    </source>
</evidence>
<dbReference type="PROSITE" id="PS51088">
    <property type="entry name" value="TEA_2"/>
    <property type="match status" value="1"/>
</dbReference>
<organism evidence="5 6">
    <name type="scientific">Mycena pura</name>
    <dbReference type="NCBI Taxonomy" id="153505"/>
    <lineage>
        <taxon>Eukaryota</taxon>
        <taxon>Fungi</taxon>
        <taxon>Dikarya</taxon>
        <taxon>Basidiomycota</taxon>
        <taxon>Agaricomycotina</taxon>
        <taxon>Agaricomycetes</taxon>
        <taxon>Agaricomycetidae</taxon>
        <taxon>Agaricales</taxon>
        <taxon>Marasmiineae</taxon>
        <taxon>Mycenaceae</taxon>
        <taxon>Mycena</taxon>
    </lineage>
</organism>
<protein>
    <recommendedName>
        <fullName evidence="4">TEA domain-containing protein</fullName>
    </recommendedName>
</protein>
<dbReference type="InterPro" id="IPR038096">
    <property type="entry name" value="TEA/ATTS_sf"/>
</dbReference>
<evidence type="ECO:0000256" key="2">
    <source>
        <dbReference type="PROSITE-ProRule" id="PRU00505"/>
    </source>
</evidence>
<feature type="region of interest" description="Disordered" evidence="3">
    <location>
        <begin position="150"/>
        <end position="180"/>
    </location>
</feature>
<feature type="compositionally biased region" description="Polar residues" evidence="3">
    <location>
        <begin position="159"/>
        <end position="168"/>
    </location>
</feature>
<feature type="DNA-binding region" description="TEA" evidence="2">
    <location>
        <begin position="69"/>
        <end position="143"/>
    </location>
</feature>
<comment type="similarity">
    <text evidence="1">Belongs to the TEC1 family.</text>
</comment>
<reference evidence="5" key="1">
    <citation type="submission" date="2023-03" db="EMBL/GenBank/DDBJ databases">
        <title>Massive genome expansion in bonnet fungi (Mycena s.s.) driven by repeated elements and novel gene families across ecological guilds.</title>
        <authorList>
            <consortium name="Lawrence Berkeley National Laboratory"/>
            <person name="Harder C.B."/>
            <person name="Miyauchi S."/>
            <person name="Viragh M."/>
            <person name="Kuo A."/>
            <person name="Thoen E."/>
            <person name="Andreopoulos B."/>
            <person name="Lu D."/>
            <person name="Skrede I."/>
            <person name="Drula E."/>
            <person name="Henrissat B."/>
            <person name="Morin E."/>
            <person name="Kohler A."/>
            <person name="Barry K."/>
            <person name="LaButti K."/>
            <person name="Morin E."/>
            <person name="Salamov A."/>
            <person name="Lipzen A."/>
            <person name="Mereny Z."/>
            <person name="Hegedus B."/>
            <person name="Baldrian P."/>
            <person name="Stursova M."/>
            <person name="Weitz H."/>
            <person name="Taylor A."/>
            <person name="Grigoriev I.V."/>
            <person name="Nagy L.G."/>
            <person name="Martin F."/>
            <person name="Kauserud H."/>
        </authorList>
    </citation>
    <scope>NUCLEOTIDE SEQUENCE</scope>
    <source>
        <strain evidence="5">9144</strain>
    </source>
</reference>
<sequence length="420" mass="45987">MFWSAREDTPESSISSAESSAPSSPPYSPQTRSKDRDANERNAWRALQSDSTGDVLRSVLRVRKTWKTARGGETVWPLELEAALIEGLERYIPDDSRETRMLGRFPRRNRFISEYILAKTGQRRTPKQVGSRLQQLRESCGGQRLRHLLSPFREPPESPASTADSALNSPSTPPPPHLAAAPPHTLVYIDILPDSQWCPDSTPTDNGQWPDADADEDAGHAVLRVSDHPRRLAQINPTVCFTAPAPISAHARFTVSAAGLILHAESVPLRLELLADEPQLQQPAGFVYSTRLVPRYWQVILDSPDPTRFTIFQEVVKDDGAASVLFAATYKFKFGFSSPTFSHPSPTSSALGLYEFDVDSTFPMGTFGDSMDEAMWGFPASDIRGGIQRLRPAPPVDTGGLCLSGPAGMPLGTDASGYVS</sequence>
<proteinExistence type="inferred from homology"/>
<dbReference type="AlphaFoldDB" id="A0AAD6YV02"/>
<dbReference type="Gene3D" id="6.10.20.40">
    <property type="entry name" value="TEA/ATTS domain"/>
    <property type="match status" value="1"/>
</dbReference>
<name>A0AAD6YV02_9AGAR</name>
<dbReference type="Pfam" id="PF01285">
    <property type="entry name" value="TEA"/>
    <property type="match status" value="1"/>
</dbReference>
<dbReference type="Proteomes" id="UP001219525">
    <property type="component" value="Unassembled WGS sequence"/>
</dbReference>
<evidence type="ECO:0000313" key="5">
    <source>
        <dbReference type="EMBL" id="KAJ7230130.1"/>
    </source>
</evidence>
<comment type="caution">
    <text evidence="5">The sequence shown here is derived from an EMBL/GenBank/DDBJ whole genome shotgun (WGS) entry which is preliminary data.</text>
</comment>
<feature type="domain" description="TEA" evidence="4">
    <location>
        <begin position="69"/>
        <end position="143"/>
    </location>
</feature>
<dbReference type="EMBL" id="JARJCW010000001">
    <property type="protein sequence ID" value="KAJ7230130.1"/>
    <property type="molecule type" value="Genomic_DNA"/>
</dbReference>
<dbReference type="SMART" id="SM00426">
    <property type="entry name" value="TEA"/>
    <property type="match status" value="1"/>
</dbReference>
<feature type="compositionally biased region" description="Basic and acidic residues" evidence="3">
    <location>
        <begin position="32"/>
        <end position="43"/>
    </location>
</feature>
<evidence type="ECO:0000259" key="4">
    <source>
        <dbReference type="PROSITE" id="PS51088"/>
    </source>
</evidence>
<dbReference type="GO" id="GO:0003700">
    <property type="term" value="F:DNA-binding transcription factor activity"/>
    <property type="evidence" value="ECO:0007669"/>
    <property type="project" value="InterPro"/>
</dbReference>
<feature type="region of interest" description="Disordered" evidence="3">
    <location>
        <begin position="1"/>
        <end position="47"/>
    </location>
</feature>
<dbReference type="InterPro" id="IPR000818">
    <property type="entry name" value="TEA/ATTS_dom"/>
</dbReference>
<gene>
    <name evidence="5" type="ORF">GGX14DRAFT_410032</name>
</gene>
<accession>A0AAD6YV02</accession>
<evidence type="ECO:0000256" key="1">
    <source>
        <dbReference type="ARBA" id="ARBA00008421"/>
    </source>
</evidence>
<keyword evidence="6" id="KW-1185">Reference proteome</keyword>
<evidence type="ECO:0000313" key="6">
    <source>
        <dbReference type="Proteomes" id="UP001219525"/>
    </source>
</evidence>